<name>A0A6A3D3P0_HIBSY</name>
<comment type="caution">
    <text evidence="3">The sequence shown here is derived from an EMBL/GenBank/DDBJ whole genome shotgun (WGS) entry which is preliminary data.</text>
</comment>
<keyword evidence="1" id="KW-0175">Coiled coil</keyword>
<sequence length="301" mass="34490">MSVLQYPYLVNVSTLHVWNNAAFDDGGSEDTSTVKVSGANLESVPVNQSLIVRDEKKIYMEIEATEEEITRLSLKLESLRHEKAEYKARRVSMRGRTVASKFMMQKKSTKNFEKKIEDPLFSSAKTKLNPADVATSVVSMQSRRKSCFYKLRDMGEEKVKSRKGKRWSMSLGPKSRRTISKTQASRPTKSTVGYKRGLRREDWVLATIQPKNLFKEGEKSETAKIPPKQGRMVVSRYNQIVNQSNRNLATNNPRKRSLTETDNDESNRQGKRLASREETMDSSCKNQKSISRVKWENHVES</sequence>
<evidence type="ECO:0000256" key="1">
    <source>
        <dbReference type="SAM" id="Coils"/>
    </source>
</evidence>
<proteinExistence type="predicted"/>
<evidence type="ECO:0000313" key="3">
    <source>
        <dbReference type="EMBL" id="KAE8736393.1"/>
    </source>
</evidence>
<feature type="region of interest" description="Disordered" evidence="2">
    <location>
        <begin position="248"/>
        <end position="301"/>
    </location>
</feature>
<evidence type="ECO:0000313" key="4">
    <source>
        <dbReference type="Proteomes" id="UP000436088"/>
    </source>
</evidence>
<dbReference type="Proteomes" id="UP000436088">
    <property type="component" value="Unassembled WGS sequence"/>
</dbReference>
<evidence type="ECO:0000256" key="2">
    <source>
        <dbReference type="SAM" id="MobiDB-lite"/>
    </source>
</evidence>
<keyword evidence="4" id="KW-1185">Reference proteome</keyword>
<feature type="coiled-coil region" evidence="1">
    <location>
        <begin position="62"/>
        <end position="96"/>
    </location>
</feature>
<dbReference type="EMBL" id="VEPZ02000001">
    <property type="protein sequence ID" value="KAE8736393.1"/>
    <property type="molecule type" value="Genomic_DNA"/>
</dbReference>
<feature type="compositionally biased region" description="Polar residues" evidence="2">
    <location>
        <begin position="180"/>
        <end position="191"/>
    </location>
</feature>
<protein>
    <submittedName>
        <fullName evidence="3">Tetratricopeptide repeat-like superfamily protein, putative isoform 1</fullName>
    </submittedName>
</protein>
<organism evidence="3 4">
    <name type="scientific">Hibiscus syriacus</name>
    <name type="common">Rose of Sharon</name>
    <dbReference type="NCBI Taxonomy" id="106335"/>
    <lineage>
        <taxon>Eukaryota</taxon>
        <taxon>Viridiplantae</taxon>
        <taxon>Streptophyta</taxon>
        <taxon>Embryophyta</taxon>
        <taxon>Tracheophyta</taxon>
        <taxon>Spermatophyta</taxon>
        <taxon>Magnoliopsida</taxon>
        <taxon>eudicotyledons</taxon>
        <taxon>Gunneridae</taxon>
        <taxon>Pentapetalae</taxon>
        <taxon>rosids</taxon>
        <taxon>malvids</taxon>
        <taxon>Malvales</taxon>
        <taxon>Malvaceae</taxon>
        <taxon>Malvoideae</taxon>
        <taxon>Hibiscus</taxon>
    </lineage>
</organism>
<reference evidence="3" key="1">
    <citation type="submission" date="2019-09" db="EMBL/GenBank/DDBJ databases">
        <title>Draft genome information of white flower Hibiscus syriacus.</title>
        <authorList>
            <person name="Kim Y.-M."/>
        </authorList>
    </citation>
    <scope>NUCLEOTIDE SEQUENCE [LARGE SCALE GENOMIC DNA]</scope>
    <source>
        <strain evidence="3">YM2019G1</strain>
    </source>
</reference>
<accession>A0A6A3D3P0</accession>
<dbReference type="AlphaFoldDB" id="A0A6A3D3P0"/>
<feature type="region of interest" description="Disordered" evidence="2">
    <location>
        <begin position="162"/>
        <end position="195"/>
    </location>
</feature>
<gene>
    <name evidence="3" type="ORF">F3Y22_tig00000002pilonHSYRG00179</name>
</gene>
<dbReference type="PANTHER" id="PTHR36386:SF1">
    <property type="entry name" value="OS06G0683900 PROTEIN"/>
    <property type="match status" value="1"/>
</dbReference>
<dbReference type="PANTHER" id="PTHR36386">
    <property type="entry name" value="OS06G0683900 PROTEIN"/>
    <property type="match status" value="1"/>
</dbReference>
<feature type="compositionally biased region" description="Polar residues" evidence="2">
    <location>
        <begin position="281"/>
        <end position="290"/>
    </location>
</feature>